<evidence type="ECO:0000256" key="4">
    <source>
        <dbReference type="ARBA" id="ARBA00023163"/>
    </source>
</evidence>
<keyword evidence="4 6" id="KW-0804">Transcription</keyword>
<dbReference type="EMBL" id="JBJUIK010000002">
    <property type="protein sequence ID" value="KAL3535754.1"/>
    <property type="molecule type" value="Genomic_DNA"/>
</dbReference>
<dbReference type="GO" id="GO:0045892">
    <property type="term" value="P:negative regulation of DNA-templated transcription"/>
    <property type="evidence" value="ECO:0007669"/>
    <property type="project" value="UniProtKB-UniRule"/>
</dbReference>
<reference evidence="9 10" key="1">
    <citation type="submission" date="2024-11" db="EMBL/GenBank/DDBJ databases">
        <title>A near-complete genome assembly of Cinchona calisaya.</title>
        <authorList>
            <person name="Lian D.C."/>
            <person name="Zhao X.W."/>
            <person name="Wei L."/>
        </authorList>
    </citation>
    <scope>NUCLEOTIDE SEQUENCE [LARGE SCALE GENOMIC DNA]</scope>
    <source>
        <tissue evidence="9">Nenye</tissue>
    </source>
</reference>
<evidence type="ECO:0000256" key="3">
    <source>
        <dbReference type="ARBA" id="ARBA00023015"/>
    </source>
</evidence>
<evidence type="ECO:0000313" key="9">
    <source>
        <dbReference type="EMBL" id="KAL3535754.1"/>
    </source>
</evidence>
<comment type="function">
    <text evidence="6">Transcriptional repressor that regulates multiple aspects of plant growth and development.</text>
</comment>
<dbReference type="GO" id="GO:0005634">
    <property type="term" value="C:nucleus"/>
    <property type="evidence" value="ECO:0007669"/>
    <property type="project" value="UniProtKB-SubCell"/>
</dbReference>
<proteinExistence type="predicted"/>
<gene>
    <name evidence="9" type="ORF">ACH5RR_004215</name>
</gene>
<dbReference type="PROSITE" id="PS51754">
    <property type="entry name" value="OVATE"/>
    <property type="match status" value="1"/>
</dbReference>
<dbReference type="PANTHER" id="PTHR33057:SF17">
    <property type="entry name" value="TRANSCRIPTION REPRESSOR OFP8"/>
    <property type="match status" value="1"/>
</dbReference>
<evidence type="ECO:0000256" key="7">
    <source>
        <dbReference type="SAM" id="MobiDB-lite"/>
    </source>
</evidence>
<keyword evidence="10" id="KW-1185">Reference proteome</keyword>
<feature type="region of interest" description="Disordered" evidence="7">
    <location>
        <begin position="90"/>
        <end position="131"/>
    </location>
</feature>
<keyword evidence="2 6" id="KW-0678">Repressor</keyword>
<dbReference type="PANTHER" id="PTHR33057">
    <property type="entry name" value="TRANSCRIPTION REPRESSOR OFP7-RELATED"/>
    <property type="match status" value="1"/>
</dbReference>
<dbReference type="InterPro" id="IPR038933">
    <property type="entry name" value="Ovate"/>
</dbReference>
<evidence type="ECO:0000256" key="1">
    <source>
        <dbReference type="ARBA" id="ARBA00004123"/>
    </source>
</evidence>
<keyword evidence="5 6" id="KW-0539">Nucleus</keyword>
<name>A0ABD3AWZ1_9GENT</name>
<keyword evidence="3 6" id="KW-0805">Transcription regulation</keyword>
<evidence type="ECO:0000259" key="8">
    <source>
        <dbReference type="PROSITE" id="PS51754"/>
    </source>
</evidence>
<evidence type="ECO:0000256" key="5">
    <source>
        <dbReference type="ARBA" id="ARBA00023242"/>
    </source>
</evidence>
<accession>A0ABD3AWZ1</accession>
<protein>
    <recommendedName>
        <fullName evidence="6">Transcription repressor</fullName>
    </recommendedName>
    <alternativeName>
        <fullName evidence="6">Ovate family protein</fullName>
    </alternativeName>
</protein>
<sequence>MENRFKLRMSSMFRSSFGSCRSTKSITDVIEKPTYLLEENRQQHHHQLIDLFSPKPRPFPYVLCRPKNPQSFQTQPQNCIVNKSFKQSLQGQKCPPTTPTSQFQDSSTTTSSSKAKEKKSRKKTIKKRVRSRSKSFGLHEFPACSYNGLFCSDEDEDDKTTLFSSRSLSSDSSESFTLNKACKSNKKATKWRVAAARNDDQKVPQMKGKVKDSFAVVKRSSDPYNDFRTSMVEMIVERQMFSAKDLENLLQCFLSLNSYHHHAVIIQVFIEIWEALFCNWSS</sequence>
<dbReference type="Proteomes" id="UP001630127">
    <property type="component" value="Unassembled WGS sequence"/>
</dbReference>
<dbReference type="AlphaFoldDB" id="A0ABD3AWZ1"/>
<organism evidence="9 10">
    <name type="scientific">Cinchona calisaya</name>
    <dbReference type="NCBI Taxonomy" id="153742"/>
    <lineage>
        <taxon>Eukaryota</taxon>
        <taxon>Viridiplantae</taxon>
        <taxon>Streptophyta</taxon>
        <taxon>Embryophyta</taxon>
        <taxon>Tracheophyta</taxon>
        <taxon>Spermatophyta</taxon>
        <taxon>Magnoliopsida</taxon>
        <taxon>eudicotyledons</taxon>
        <taxon>Gunneridae</taxon>
        <taxon>Pentapetalae</taxon>
        <taxon>asterids</taxon>
        <taxon>lamiids</taxon>
        <taxon>Gentianales</taxon>
        <taxon>Rubiaceae</taxon>
        <taxon>Cinchonoideae</taxon>
        <taxon>Cinchoneae</taxon>
        <taxon>Cinchona</taxon>
    </lineage>
</organism>
<evidence type="ECO:0000313" key="10">
    <source>
        <dbReference type="Proteomes" id="UP001630127"/>
    </source>
</evidence>
<evidence type="ECO:0000256" key="6">
    <source>
        <dbReference type="RuleBase" id="RU367028"/>
    </source>
</evidence>
<dbReference type="InterPro" id="IPR006458">
    <property type="entry name" value="Ovate_C"/>
</dbReference>
<feature type="domain" description="OVATE" evidence="8">
    <location>
        <begin position="216"/>
        <end position="275"/>
    </location>
</feature>
<comment type="subcellular location">
    <subcellularLocation>
        <location evidence="1 6">Nucleus</location>
    </subcellularLocation>
</comment>
<dbReference type="Pfam" id="PF04844">
    <property type="entry name" value="Ovate"/>
    <property type="match status" value="1"/>
</dbReference>
<dbReference type="NCBIfam" id="TIGR01568">
    <property type="entry name" value="A_thal_3678"/>
    <property type="match status" value="1"/>
</dbReference>
<comment type="caution">
    <text evidence="9">The sequence shown here is derived from an EMBL/GenBank/DDBJ whole genome shotgun (WGS) entry which is preliminary data.</text>
</comment>
<evidence type="ECO:0000256" key="2">
    <source>
        <dbReference type="ARBA" id="ARBA00022491"/>
    </source>
</evidence>
<feature type="compositionally biased region" description="Basic residues" evidence="7">
    <location>
        <begin position="116"/>
        <end position="131"/>
    </location>
</feature>